<dbReference type="InterPro" id="IPR007810">
    <property type="entry name" value="Pep3/Vps18_beta-prop"/>
</dbReference>
<protein>
    <recommendedName>
        <fullName evidence="2">Pep3/Vps18 beta-propeller domain-containing protein</fullName>
    </recommendedName>
</protein>
<feature type="region of interest" description="Disordered" evidence="1">
    <location>
        <begin position="1"/>
        <end position="26"/>
    </location>
</feature>
<evidence type="ECO:0000313" key="4">
    <source>
        <dbReference type="Proteomes" id="UP000281553"/>
    </source>
</evidence>
<evidence type="ECO:0000313" key="3">
    <source>
        <dbReference type="EMBL" id="VDN42598.1"/>
    </source>
</evidence>
<feature type="non-terminal residue" evidence="3">
    <location>
        <position position="80"/>
    </location>
</feature>
<dbReference type="EMBL" id="UYRU01105114">
    <property type="protein sequence ID" value="VDN42598.1"/>
    <property type="molecule type" value="Genomic_DNA"/>
</dbReference>
<gene>
    <name evidence="3" type="ORF">DILT_LOCUS18865</name>
</gene>
<dbReference type="OrthoDB" id="1845386at2759"/>
<keyword evidence="4" id="KW-1185">Reference proteome</keyword>
<proteinExistence type="predicted"/>
<evidence type="ECO:0000259" key="2">
    <source>
        <dbReference type="Pfam" id="PF05131"/>
    </source>
</evidence>
<dbReference type="Proteomes" id="UP000281553">
    <property type="component" value="Unassembled WGS sequence"/>
</dbReference>
<evidence type="ECO:0000256" key="1">
    <source>
        <dbReference type="SAM" id="MobiDB-lite"/>
    </source>
</evidence>
<reference evidence="3 4" key="1">
    <citation type="submission" date="2018-11" db="EMBL/GenBank/DDBJ databases">
        <authorList>
            <consortium name="Pathogen Informatics"/>
        </authorList>
    </citation>
    <scope>NUCLEOTIDE SEQUENCE [LARGE SCALE GENOMIC DNA]</scope>
</reference>
<feature type="domain" description="Pep3/Vps18 beta-propeller" evidence="2">
    <location>
        <begin position="28"/>
        <end position="79"/>
    </location>
</feature>
<name>A0A3P7P1J2_DIBLA</name>
<accession>A0A3P7P1J2</accession>
<dbReference type="Pfam" id="PF05131">
    <property type="entry name" value="Pep3_Vps18"/>
    <property type="match status" value="1"/>
</dbReference>
<organism evidence="3 4">
    <name type="scientific">Dibothriocephalus latus</name>
    <name type="common">Fish tapeworm</name>
    <name type="synonym">Diphyllobothrium latum</name>
    <dbReference type="NCBI Taxonomy" id="60516"/>
    <lineage>
        <taxon>Eukaryota</taxon>
        <taxon>Metazoa</taxon>
        <taxon>Spiralia</taxon>
        <taxon>Lophotrochozoa</taxon>
        <taxon>Platyhelminthes</taxon>
        <taxon>Cestoda</taxon>
        <taxon>Eucestoda</taxon>
        <taxon>Diphyllobothriidea</taxon>
        <taxon>Diphyllobothriidae</taxon>
        <taxon>Dibothriocephalus</taxon>
    </lineage>
</organism>
<dbReference type="AlphaFoldDB" id="A0A3P7P1J2"/>
<sequence length="80" mass="8499">MYCGHLESSRLLDNGSSTAGTGADQPFRSASLTSHSKLIAYPTVAGEHLSLPLGIALTAFHVVVAYADRVKVINTLDDRL</sequence>